<protein>
    <submittedName>
        <fullName evidence="9">Uncharacterized protein</fullName>
    </submittedName>
</protein>
<dbReference type="FunFam" id="1.10.10.60:FF:000001">
    <property type="entry name" value="MYB-related transcription factor"/>
    <property type="match status" value="1"/>
</dbReference>
<evidence type="ECO:0000313" key="10">
    <source>
        <dbReference type="Proteomes" id="UP001151287"/>
    </source>
</evidence>
<dbReference type="PANTHER" id="PTHR47997">
    <property type="entry name" value="MYB DOMAIN PROTEIN 55"/>
    <property type="match status" value="1"/>
</dbReference>
<evidence type="ECO:0000256" key="6">
    <source>
        <dbReference type="ARBA" id="ARBA00023242"/>
    </source>
</evidence>
<dbReference type="PANTHER" id="PTHR47997:SF75">
    <property type="entry name" value="MYB DOMAIN PROTEIN 55"/>
    <property type="match status" value="1"/>
</dbReference>
<gene>
    <name evidence="9" type="ORF">LUZ63_018953</name>
</gene>
<accession>A0A9Q0C5B0</accession>
<evidence type="ECO:0000256" key="4">
    <source>
        <dbReference type="ARBA" id="ARBA00023125"/>
    </source>
</evidence>
<dbReference type="InterPro" id="IPR051953">
    <property type="entry name" value="Plant_SW-associated_TFs"/>
</dbReference>
<dbReference type="EMBL" id="JAMQYH010000005">
    <property type="protein sequence ID" value="KAJ1687563.1"/>
    <property type="molecule type" value="Genomic_DNA"/>
</dbReference>
<dbReference type="OrthoDB" id="2143914at2759"/>
<dbReference type="SMART" id="SM00717">
    <property type="entry name" value="SANT"/>
    <property type="match status" value="2"/>
</dbReference>
<name>A0A9Q0C5B0_9POAL</name>
<feature type="domain" description="HTH myb-type" evidence="8">
    <location>
        <begin position="65"/>
        <end position="119"/>
    </location>
</feature>
<dbReference type="Proteomes" id="UP001151287">
    <property type="component" value="Unassembled WGS sequence"/>
</dbReference>
<dbReference type="InterPro" id="IPR001005">
    <property type="entry name" value="SANT/Myb"/>
</dbReference>
<dbReference type="PROSITE" id="PS51294">
    <property type="entry name" value="HTH_MYB"/>
    <property type="match status" value="2"/>
</dbReference>
<keyword evidence="2" id="KW-0677">Repeat</keyword>
<proteinExistence type="predicted"/>
<keyword evidence="10" id="KW-1185">Reference proteome</keyword>
<dbReference type="GO" id="GO:0005634">
    <property type="term" value="C:nucleus"/>
    <property type="evidence" value="ECO:0007669"/>
    <property type="project" value="UniProtKB-SubCell"/>
</dbReference>
<evidence type="ECO:0000256" key="1">
    <source>
        <dbReference type="ARBA" id="ARBA00004123"/>
    </source>
</evidence>
<evidence type="ECO:0000256" key="2">
    <source>
        <dbReference type="ARBA" id="ARBA00022737"/>
    </source>
</evidence>
<keyword evidence="5" id="KW-0804">Transcription</keyword>
<dbReference type="Gene3D" id="1.10.10.60">
    <property type="entry name" value="Homeodomain-like"/>
    <property type="match status" value="2"/>
</dbReference>
<sequence length="238" mass="27449">MNKMENHDSNKAKGKRRGLWTQEEDMKLYTYITTYGVDSWSSLPQNAGLQRCEKSCRLRWINHLDPNLKKCPISPEEEYLIISLHNTFGNSWSKIAQSLPGRTDNEIKNYWNCHMKKKLRKLGLNTSSKVPSIASTSKQDSFQRSEHCFGSDHIMCENEMETPETNEKLETTMRCYNSGIGKNGEELETEKGSHNLGNLSSQITAEEMDRVMNMQDYLNSLSILMDLDEFGSNLRYNN</sequence>
<keyword evidence="3" id="KW-0805">Transcription regulation</keyword>
<evidence type="ECO:0000259" key="7">
    <source>
        <dbReference type="PROSITE" id="PS50090"/>
    </source>
</evidence>
<dbReference type="GO" id="GO:0003677">
    <property type="term" value="F:DNA binding"/>
    <property type="evidence" value="ECO:0007669"/>
    <property type="project" value="UniProtKB-KW"/>
</dbReference>
<reference evidence="9" key="1">
    <citation type="journal article" date="2022" name="Cell">
        <title>Repeat-based holocentromeres influence genome architecture and karyotype evolution.</title>
        <authorList>
            <person name="Hofstatter P.G."/>
            <person name="Thangavel G."/>
            <person name="Lux T."/>
            <person name="Neumann P."/>
            <person name="Vondrak T."/>
            <person name="Novak P."/>
            <person name="Zhang M."/>
            <person name="Costa L."/>
            <person name="Castellani M."/>
            <person name="Scott A."/>
            <person name="Toegelov H."/>
            <person name="Fuchs J."/>
            <person name="Mata-Sucre Y."/>
            <person name="Dias Y."/>
            <person name="Vanzela A.L.L."/>
            <person name="Huettel B."/>
            <person name="Almeida C.C.S."/>
            <person name="Simkova H."/>
            <person name="Souza G."/>
            <person name="Pedrosa-Harand A."/>
            <person name="Macas J."/>
            <person name="Mayer K.F.X."/>
            <person name="Houben A."/>
            <person name="Marques A."/>
        </authorList>
    </citation>
    <scope>NUCLEOTIDE SEQUENCE</scope>
    <source>
        <strain evidence="9">RhyBre1mFocal</strain>
    </source>
</reference>
<feature type="domain" description="Myb-like" evidence="7">
    <location>
        <begin position="65"/>
        <end position="115"/>
    </location>
</feature>
<dbReference type="SUPFAM" id="SSF46689">
    <property type="entry name" value="Homeodomain-like"/>
    <property type="match status" value="1"/>
</dbReference>
<dbReference type="Pfam" id="PF00249">
    <property type="entry name" value="Myb_DNA-binding"/>
    <property type="match status" value="2"/>
</dbReference>
<evidence type="ECO:0000313" key="9">
    <source>
        <dbReference type="EMBL" id="KAJ1687563.1"/>
    </source>
</evidence>
<dbReference type="PROSITE" id="PS50090">
    <property type="entry name" value="MYB_LIKE"/>
    <property type="match status" value="2"/>
</dbReference>
<dbReference type="AlphaFoldDB" id="A0A9Q0C5B0"/>
<organism evidence="9 10">
    <name type="scientific">Rhynchospora breviuscula</name>
    <dbReference type="NCBI Taxonomy" id="2022672"/>
    <lineage>
        <taxon>Eukaryota</taxon>
        <taxon>Viridiplantae</taxon>
        <taxon>Streptophyta</taxon>
        <taxon>Embryophyta</taxon>
        <taxon>Tracheophyta</taxon>
        <taxon>Spermatophyta</taxon>
        <taxon>Magnoliopsida</taxon>
        <taxon>Liliopsida</taxon>
        <taxon>Poales</taxon>
        <taxon>Cyperaceae</taxon>
        <taxon>Cyperoideae</taxon>
        <taxon>Rhynchosporeae</taxon>
        <taxon>Rhynchospora</taxon>
    </lineage>
</organism>
<dbReference type="InterPro" id="IPR009057">
    <property type="entry name" value="Homeodomain-like_sf"/>
</dbReference>
<feature type="domain" description="Myb-like" evidence="7">
    <location>
        <begin position="12"/>
        <end position="64"/>
    </location>
</feature>
<evidence type="ECO:0000256" key="5">
    <source>
        <dbReference type="ARBA" id="ARBA00023163"/>
    </source>
</evidence>
<feature type="domain" description="HTH myb-type" evidence="8">
    <location>
        <begin position="12"/>
        <end position="64"/>
    </location>
</feature>
<dbReference type="CDD" id="cd00167">
    <property type="entry name" value="SANT"/>
    <property type="match status" value="2"/>
</dbReference>
<comment type="caution">
    <text evidence="9">The sequence shown here is derived from an EMBL/GenBank/DDBJ whole genome shotgun (WGS) entry which is preliminary data.</text>
</comment>
<evidence type="ECO:0000259" key="8">
    <source>
        <dbReference type="PROSITE" id="PS51294"/>
    </source>
</evidence>
<evidence type="ECO:0000256" key="3">
    <source>
        <dbReference type="ARBA" id="ARBA00023015"/>
    </source>
</evidence>
<dbReference type="InterPro" id="IPR017930">
    <property type="entry name" value="Myb_dom"/>
</dbReference>
<keyword evidence="6" id="KW-0539">Nucleus</keyword>
<keyword evidence="4" id="KW-0238">DNA-binding</keyword>
<comment type="subcellular location">
    <subcellularLocation>
        <location evidence="1">Nucleus</location>
    </subcellularLocation>
</comment>